<feature type="transmembrane region" description="Helical" evidence="2">
    <location>
        <begin position="50"/>
        <end position="72"/>
    </location>
</feature>
<keyword evidence="2" id="KW-0472">Membrane</keyword>
<evidence type="ECO:0000256" key="1">
    <source>
        <dbReference type="SAM" id="MobiDB-lite"/>
    </source>
</evidence>
<feature type="compositionally biased region" description="Low complexity" evidence="1">
    <location>
        <begin position="247"/>
        <end position="259"/>
    </location>
</feature>
<keyword evidence="2" id="KW-0812">Transmembrane</keyword>
<accession>A0A835WP52</accession>
<protein>
    <submittedName>
        <fullName evidence="3">Uncharacterized protein</fullName>
    </submittedName>
</protein>
<feature type="transmembrane region" description="Helical" evidence="2">
    <location>
        <begin position="84"/>
        <end position="104"/>
    </location>
</feature>
<feature type="transmembrane region" description="Helical" evidence="2">
    <location>
        <begin position="125"/>
        <end position="145"/>
    </location>
</feature>
<keyword evidence="2" id="KW-1133">Transmembrane helix</keyword>
<reference evidence="3" key="1">
    <citation type="journal article" date="2020" name="bioRxiv">
        <title>Comparative genomics of Chlamydomonas.</title>
        <authorList>
            <person name="Craig R.J."/>
            <person name="Hasan A.R."/>
            <person name="Ness R.W."/>
            <person name="Keightley P.D."/>
        </authorList>
    </citation>
    <scope>NUCLEOTIDE SEQUENCE</scope>
    <source>
        <strain evidence="3">CCAP 11/173</strain>
    </source>
</reference>
<proteinExistence type="predicted"/>
<comment type="caution">
    <text evidence="3">The sequence shown here is derived from an EMBL/GenBank/DDBJ whole genome shotgun (WGS) entry which is preliminary data.</text>
</comment>
<dbReference type="OrthoDB" id="10462191at2759"/>
<organism evidence="3 4">
    <name type="scientific">Chlamydomonas schloesseri</name>
    <dbReference type="NCBI Taxonomy" id="2026947"/>
    <lineage>
        <taxon>Eukaryota</taxon>
        <taxon>Viridiplantae</taxon>
        <taxon>Chlorophyta</taxon>
        <taxon>core chlorophytes</taxon>
        <taxon>Chlorophyceae</taxon>
        <taxon>CS clade</taxon>
        <taxon>Chlamydomonadales</taxon>
        <taxon>Chlamydomonadaceae</taxon>
        <taxon>Chlamydomonas</taxon>
    </lineage>
</organism>
<dbReference type="EMBL" id="JAEHOD010000008">
    <property type="protein sequence ID" value="KAG2451272.1"/>
    <property type="molecule type" value="Genomic_DNA"/>
</dbReference>
<name>A0A835WP52_9CHLO</name>
<dbReference type="AlphaFoldDB" id="A0A835WP52"/>
<sequence>MSTAIIVINATRLSQVNVQAPTYLLYPGPNNITIVTVSCMIQGDRGGSNICHYVFVVCAVAMGAYIGTATLLCLTCNLCGVGAILELVLHLAQTGWWAAASITLSTYIHKTNDRGWPREGDRNAVLAFSWTSVPVAFVMAIFTSIEVAQWCRDYCFCCCFYRGLSQPHGGDPERQAGQQANVAEVRRKAEADTLAAAAAAAAAAPDFLLEPDPVPAKPMAPVAEVQLSAEPMRPPTQQVVAGGGREAPGAAPGLKGAAV</sequence>
<evidence type="ECO:0000256" key="2">
    <source>
        <dbReference type="SAM" id="Phobius"/>
    </source>
</evidence>
<keyword evidence="4" id="KW-1185">Reference proteome</keyword>
<feature type="region of interest" description="Disordered" evidence="1">
    <location>
        <begin position="221"/>
        <end position="259"/>
    </location>
</feature>
<evidence type="ECO:0000313" key="3">
    <source>
        <dbReference type="EMBL" id="KAG2451272.1"/>
    </source>
</evidence>
<dbReference type="Proteomes" id="UP000613740">
    <property type="component" value="Unassembled WGS sequence"/>
</dbReference>
<evidence type="ECO:0000313" key="4">
    <source>
        <dbReference type="Proteomes" id="UP000613740"/>
    </source>
</evidence>
<gene>
    <name evidence="3" type="ORF">HYH02_003879</name>
</gene>